<keyword evidence="2" id="KW-1185">Reference proteome</keyword>
<reference evidence="2" key="1">
    <citation type="submission" date="2019-04" db="EMBL/GenBank/DDBJ databases">
        <title>Nocardioides xinjiangensis sp. nov.</title>
        <authorList>
            <person name="Liu S."/>
        </authorList>
    </citation>
    <scope>NUCLEOTIDE SEQUENCE [LARGE SCALE GENOMIC DNA]</scope>
    <source>
        <strain evidence="2">18</strain>
    </source>
</reference>
<dbReference type="RefSeq" id="WP_136535197.1">
    <property type="nucleotide sequence ID" value="NZ_STGY01000055.1"/>
</dbReference>
<comment type="caution">
    <text evidence="1">The sequence shown here is derived from an EMBL/GenBank/DDBJ whole genome shotgun (WGS) entry which is preliminary data.</text>
</comment>
<evidence type="ECO:0008006" key="3">
    <source>
        <dbReference type="Google" id="ProtNLM"/>
    </source>
</evidence>
<evidence type="ECO:0000313" key="1">
    <source>
        <dbReference type="EMBL" id="THV40798.1"/>
    </source>
</evidence>
<accession>A0A4S8Q914</accession>
<proteinExistence type="predicted"/>
<organism evidence="1 2">
    <name type="scientific">Glycomyces buryatensis</name>
    <dbReference type="NCBI Taxonomy" id="2570927"/>
    <lineage>
        <taxon>Bacteria</taxon>
        <taxon>Bacillati</taxon>
        <taxon>Actinomycetota</taxon>
        <taxon>Actinomycetes</taxon>
        <taxon>Glycomycetales</taxon>
        <taxon>Glycomycetaceae</taxon>
        <taxon>Glycomyces</taxon>
    </lineage>
</organism>
<name>A0A4S8Q914_9ACTN</name>
<evidence type="ECO:0000313" key="2">
    <source>
        <dbReference type="Proteomes" id="UP000308760"/>
    </source>
</evidence>
<dbReference type="Proteomes" id="UP000308760">
    <property type="component" value="Unassembled WGS sequence"/>
</dbReference>
<protein>
    <recommendedName>
        <fullName evidence="3">Transposase</fullName>
    </recommendedName>
</protein>
<reference evidence="1 2" key="2">
    <citation type="submission" date="2019-05" db="EMBL/GenBank/DDBJ databases">
        <title>Glycomyces buryatensis sp. nov.</title>
        <authorList>
            <person name="Nikitina E."/>
        </authorList>
    </citation>
    <scope>NUCLEOTIDE SEQUENCE [LARGE SCALE GENOMIC DNA]</scope>
    <source>
        <strain evidence="1 2">18</strain>
    </source>
</reference>
<gene>
    <name evidence="1" type="ORF">FAB82_14205</name>
</gene>
<dbReference type="OrthoDB" id="3398606at2"/>
<sequence>MRLHAVIDEAGLPVLGIETIDNRKVQYSWPIGQDRLRLLFVDLIPATIGSITGLQTRCPRLHVSEPLHREWAESQTDHLKSEAIRLWHTTFRHCEG</sequence>
<dbReference type="AlphaFoldDB" id="A0A4S8Q914"/>
<dbReference type="EMBL" id="STGY01000055">
    <property type="protein sequence ID" value="THV40798.1"/>
    <property type="molecule type" value="Genomic_DNA"/>
</dbReference>